<dbReference type="Proteomes" id="UP000201211">
    <property type="component" value="Segment"/>
</dbReference>
<dbReference type="KEGG" id="vg:26629051"/>
<evidence type="ECO:0000256" key="2">
    <source>
        <dbReference type="ARBA" id="ARBA00022612"/>
    </source>
</evidence>
<keyword evidence="1" id="KW-1245">Viral tail assembly</keyword>
<gene>
    <name evidence="5" type="ORF">XENIA_14</name>
</gene>
<evidence type="ECO:0000256" key="3">
    <source>
        <dbReference type="SAM" id="Phobius"/>
    </source>
</evidence>
<dbReference type="OrthoDB" id="270at10239"/>
<feature type="transmembrane region" description="Helical" evidence="3">
    <location>
        <begin position="414"/>
        <end position="438"/>
    </location>
</feature>
<sequence>MALIVKIGADIRSFDKEMKKLTKDTETIGKKFTGVGKALTAGLTVPVVGLATASIKMGMDFEAAMSTVKAITGATGKDFDDLQKTAKELGATTVFSASEAAEGMKYLGLAGWNAQDIISAMPGMLDLAAAGALELGTAADITSDTMQAFGMSADRATHAADVFAYASSNSNTTVEMLGEGMKYLAPVANQFGWSLEESSAAMMFLADAGLKGSIAGQAFASSLTRLAKPTAEMEKVMKATGISFFDAQGKMKSMPDLIAEIEKGTQGMTDQQKSATLSTLFGAEAYKHWAILLGRGSDQLQTMTTNLEQSDGTAKQMSDTMTQNLQGSVKEMASTFESVALIIYDKLKPALEAIVKKVTEVLKWFQGLSPEMQKTISIIAAVAAAIGPLLLILGTATKVMGVMKAGLALLSRSFLGLLGPVGLIIAAIAGVIAIIMNWDSIKEFFINLWNSIVSYLSEAWESIKSACSAAWQSISDTTSEVWNSIKDFFVGLWNGIVDTCLAAWQSISDTTSAVWNAIKDFLVGIWNGIVEFVTPIFETIGSIIQGVWDVISTVTSAVWGYITQYLKAIWDALMYVATPVFEAIGDFIGSVWNTIKEVSSTVWNAIKSFLVGLWNGIVSVATPIFQAIGDFIGSVWNTIKTVSAAVWNGIKSFLVGLWNGIVSIATPVFQGIGDFISSVWNTIKTVSSSVWNGIKSVLQSVWDGIKSAASAVWNGMKSVIIEPVKAITEKVTSAFEGMKGIVLDVWEGIKTGIKAVLNGIIWIINKFIDGFNLPAELLNKIPGVDAPIIPHIPMLAKGGNVFGSGSAIVGEAGPELIEKSGSSVRVTPLSAGEKARGVSSGGYTANINIYTDSTSPAEMGRKLRRAQQRQGLEWGFVT</sequence>
<dbReference type="InterPro" id="IPR010090">
    <property type="entry name" value="Phage_tape_meas"/>
</dbReference>
<proteinExistence type="predicted"/>
<dbReference type="PANTHER" id="PTHR37813:SF1">
    <property type="entry name" value="FELS-2 PROPHAGE PROTEIN"/>
    <property type="match status" value="1"/>
</dbReference>
<dbReference type="RefSeq" id="YP_009201924.1">
    <property type="nucleotide sequence ID" value="NC_028837.1"/>
</dbReference>
<protein>
    <submittedName>
        <fullName evidence="5">Tail tape-measure protein</fullName>
    </submittedName>
</protein>
<keyword evidence="3" id="KW-1133">Transmembrane helix</keyword>
<name>A0A0K2CYF4_9CAUD</name>
<dbReference type="NCBIfam" id="TIGR01760">
    <property type="entry name" value="tape_meas_TP901"/>
    <property type="match status" value="1"/>
</dbReference>
<keyword evidence="2" id="KW-1188">Viral release from host cell</keyword>
<dbReference type="SUPFAM" id="SSF48371">
    <property type="entry name" value="ARM repeat"/>
    <property type="match status" value="1"/>
</dbReference>
<evidence type="ECO:0000313" key="6">
    <source>
        <dbReference type="Proteomes" id="UP000201211"/>
    </source>
</evidence>
<dbReference type="GO" id="GO:0098003">
    <property type="term" value="P:viral tail assembly"/>
    <property type="evidence" value="ECO:0007669"/>
    <property type="project" value="UniProtKB-KW"/>
</dbReference>
<evidence type="ECO:0000313" key="5">
    <source>
        <dbReference type="EMBL" id="ALA12503.1"/>
    </source>
</evidence>
<keyword evidence="3" id="KW-0472">Membrane</keyword>
<evidence type="ECO:0000259" key="4">
    <source>
        <dbReference type="Pfam" id="PF10145"/>
    </source>
</evidence>
<dbReference type="EMBL" id="KT361652">
    <property type="protein sequence ID" value="ALA12503.1"/>
    <property type="molecule type" value="Genomic_DNA"/>
</dbReference>
<accession>A0A0K2CYF4</accession>
<dbReference type="Pfam" id="PF10145">
    <property type="entry name" value="PhageMin_Tail"/>
    <property type="match status" value="1"/>
</dbReference>
<feature type="domain" description="Phage tail tape measure protein" evidence="4">
    <location>
        <begin position="83"/>
        <end position="282"/>
    </location>
</feature>
<dbReference type="Gene3D" id="1.20.120.20">
    <property type="entry name" value="Apolipoprotein"/>
    <property type="match status" value="2"/>
</dbReference>
<evidence type="ECO:0000256" key="1">
    <source>
        <dbReference type="ARBA" id="ARBA00022465"/>
    </source>
</evidence>
<dbReference type="InterPro" id="IPR016024">
    <property type="entry name" value="ARM-type_fold"/>
</dbReference>
<organism evidence="5 6">
    <name type="scientific">Paenibacillus phage Xenia</name>
    <dbReference type="NCBI Taxonomy" id="1636263"/>
    <lineage>
        <taxon>Viruses</taxon>
        <taxon>Duplodnaviria</taxon>
        <taxon>Heunggongvirae</taxon>
        <taxon>Uroviricota</taxon>
        <taxon>Caudoviricetes</taxon>
        <taxon>Fernvirus</taxon>
        <taxon>Fernvirus shelly</taxon>
    </lineage>
</organism>
<feature type="transmembrane region" description="Helical" evidence="3">
    <location>
        <begin position="375"/>
        <end position="393"/>
    </location>
</feature>
<keyword evidence="3" id="KW-0812">Transmembrane</keyword>
<reference evidence="5 6" key="1">
    <citation type="journal article" date="2015" name="Genome Announc.">
        <title>Complete Genome Sequences of Nine Phages Capable of Infecting Paenibacillus larvae, the Causative Agent of American Foulbrood Disease in Honeybees.</title>
        <authorList>
            <person name="Tsourkas P.K."/>
            <person name="Yost D.G."/>
            <person name="Krohn A."/>
            <person name="LeBlanc L."/>
            <person name="Zhang A."/>
            <person name="Stamereilers C."/>
            <person name="Amy P.S."/>
        </authorList>
    </citation>
    <scope>NUCLEOTIDE SEQUENCE [LARGE SCALE GENOMIC DNA]</scope>
</reference>
<dbReference type="GeneID" id="26629051"/>
<dbReference type="PANTHER" id="PTHR37813">
    <property type="entry name" value="FELS-2 PROPHAGE PROTEIN"/>
    <property type="match status" value="1"/>
</dbReference>